<name>A0A414T1N6_9FIRM</name>
<dbReference type="InterPro" id="IPR051083">
    <property type="entry name" value="GrpII_Intron_Splice-Mob/Def"/>
</dbReference>
<dbReference type="InterPro" id="IPR043502">
    <property type="entry name" value="DNA/RNA_pol_sf"/>
</dbReference>
<dbReference type="NCBIfam" id="TIGR04416">
    <property type="entry name" value="group_II_RT_mat"/>
    <property type="match status" value="1"/>
</dbReference>
<dbReference type="Proteomes" id="UP000284095">
    <property type="component" value="Unassembled WGS sequence"/>
</dbReference>
<keyword evidence="3" id="KW-1185">Reference proteome</keyword>
<dbReference type="Pfam" id="PF00078">
    <property type="entry name" value="RVT_1"/>
    <property type="match status" value="1"/>
</dbReference>
<evidence type="ECO:0000313" key="2">
    <source>
        <dbReference type="EMBL" id="RHG28059.1"/>
    </source>
</evidence>
<gene>
    <name evidence="2" type="primary">ltrA</name>
    <name evidence="2" type="ORF">DW265_02655</name>
</gene>
<dbReference type="EMBL" id="QRIC01000003">
    <property type="protein sequence ID" value="RHG28059.1"/>
    <property type="molecule type" value="Genomic_DNA"/>
</dbReference>
<reference evidence="2 3" key="1">
    <citation type="submission" date="2018-08" db="EMBL/GenBank/DDBJ databases">
        <title>A genome reference for cultivated species of the human gut microbiota.</title>
        <authorList>
            <person name="Zou Y."/>
            <person name="Xue W."/>
            <person name="Luo G."/>
        </authorList>
    </citation>
    <scope>NUCLEOTIDE SEQUENCE [LARGE SCALE GENOMIC DNA]</scope>
    <source>
        <strain evidence="2 3">AM22-22</strain>
    </source>
</reference>
<comment type="caution">
    <text evidence="2">The sequence shown here is derived from an EMBL/GenBank/DDBJ whole genome shotgun (WGS) entry which is preliminary data.</text>
</comment>
<dbReference type="PANTHER" id="PTHR34047:SF8">
    <property type="entry name" value="PROTEIN YKFC"/>
    <property type="match status" value="1"/>
</dbReference>
<feature type="domain" description="Reverse transcriptase" evidence="1">
    <location>
        <begin position="66"/>
        <end position="315"/>
    </location>
</feature>
<protein>
    <submittedName>
        <fullName evidence="2">Group II intron reverse transcriptase/maturase</fullName>
        <ecNumber evidence="2">2.7.7.49</ecNumber>
    </submittedName>
</protein>
<dbReference type="PROSITE" id="PS50878">
    <property type="entry name" value="RT_POL"/>
    <property type="match status" value="1"/>
</dbReference>
<sequence length="432" mass="51208">METKLARISQLSKENPDMVFTSLGHLINKEMLQSCHLQMDGEKAVGIDGVTKEEYSRNLDENIENLVERLKKKSYKPKQARLVEIPKDNGKTRPLSIYCYEDKLVQEALRRILEAVFEPLFYDEMMGFRPNRGCHRAIRKLNTMLERKPTSYVLDADVKGFFQHLDHEWIIRFMESKIKDPNITRLVRRMLKAGIMNDYQFEATEEGSGQGSVCSPVISCIYMHYVLVWWFKEVITPRLKGYGGLIAYADDFVVCFQYKSDAEWFYERLKHRMGHFGLSLEEEKSRLIEFGRFAEENCKRRGTKPETFNFLGFTHYCSKSRSGRFRVKRRTSKKKFAKKCKEVHRLIGSMRTLRVKEIISKLNEILTGYFHYYGITDNSERITAFRYNVMKSLFYWLNRRSQKKSYNWVEFLNMIDNSYPLVRARIYVSVYD</sequence>
<keyword evidence="2" id="KW-0808">Transferase</keyword>
<dbReference type="InterPro" id="IPR030931">
    <property type="entry name" value="Group_II_RT_mat"/>
</dbReference>
<evidence type="ECO:0000313" key="3">
    <source>
        <dbReference type="Proteomes" id="UP000284095"/>
    </source>
</evidence>
<proteinExistence type="predicted"/>
<dbReference type="EC" id="2.7.7.49" evidence="2"/>
<dbReference type="Pfam" id="PF08388">
    <property type="entry name" value="GIIM"/>
    <property type="match status" value="1"/>
</dbReference>
<dbReference type="SUPFAM" id="SSF56672">
    <property type="entry name" value="DNA/RNA polymerases"/>
    <property type="match status" value="1"/>
</dbReference>
<accession>A0A414T1N6</accession>
<organism evidence="2 3">
    <name type="scientific">Dorea longicatena</name>
    <dbReference type="NCBI Taxonomy" id="88431"/>
    <lineage>
        <taxon>Bacteria</taxon>
        <taxon>Bacillati</taxon>
        <taxon>Bacillota</taxon>
        <taxon>Clostridia</taxon>
        <taxon>Lachnospirales</taxon>
        <taxon>Lachnospiraceae</taxon>
        <taxon>Dorea</taxon>
    </lineage>
</organism>
<dbReference type="PANTHER" id="PTHR34047">
    <property type="entry name" value="NUCLEAR INTRON MATURASE 1, MITOCHONDRIAL-RELATED"/>
    <property type="match status" value="1"/>
</dbReference>
<evidence type="ECO:0000259" key="1">
    <source>
        <dbReference type="PROSITE" id="PS50878"/>
    </source>
</evidence>
<dbReference type="AlphaFoldDB" id="A0A414T1N6"/>
<dbReference type="RefSeq" id="WP_118224311.1">
    <property type="nucleotide sequence ID" value="NZ_QRIC01000003.1"/>
</dbReference>
<keyword evidence="2" id="KW-0695">RNA-directed DNA polymerase</keyword>
<dbReference type="InterPro" id="IPR000477">
    <property type="entry name" value="RT_dom"/>
</dbReference>
<dbReference type="CDD" id="cd01651">
    <property type="entry name" value="RT_G2_intron"/>
    <property type="match status" value="1"/>
</dbReference>
<keyword evidence="2" id="KW-0548">Nucleotidyltransferase</keyword>
<dbReference type="InterPro" id="IPR013597">
    <property type="entry name" value="Mat_intron_G2"/>
</dbReference>
<dbReference type="GO" id="GO:0003964">
    <property type="term" value="F:RNA-directed DNA polymerase activity"/>
    <property type="evidence" value="ECO:0007669"/>
    <property type="project" value="UniProtKB-KW"/>
</dbReference>